<keyword evidence="1" id="KW-0812">Transmembrane</keyword>
<feature type="transmembrane region" description="Helical" evidence="1">
    <location>
        <begin position="170"/>
        <end position="190"/>
    </location>
</feature>
<keyword evidence="1" id="KW-0472">Membrane</keyword>
<keyword evidence="3" id="KW-1185">Reference proteome</keyword>
<dbReference type="Proteomes" id="UP001145072">
    <property type="component" value="Unassembled WGS sequence"/>
</dbReference>
<gene>
    <name evidence="2" type="ORF">NC661_05630</name>
</gene>
<protein>
    <submittedName>
        <fullName evidence="2">Uncharacterized protein</fullName>
    </submittedName>
</protein>
<comment type="caution">
    <text evidence="2">The sequence shown here is derived from an EMBL/GenBank/DDBJ whole genome shotgun (WGS) entry which is preliminary data.</text>
</comment>
<keyword evidence="1" id="KW-1133">Transmembrane helix</keyword>
<feature type="transmembrane region" description="Helical" evidence="1">
    <location>
        <begin position="34"/>
        <end position="54"/>
    </location>
</feature>
<sequence>MIVKEFMEEFLGSKKKVAMKEIIIKTFKQKDLRIISIILLLFLALCISLIFLFVPEEWLGANKCEILLYVILWIILSLFFLYLDKYFILRHVLARKLDENLEERIETWLVKNGISHSKLYWNFAHSLRAELNFDKSTKSKTNLNIGWVMTITLSFWTVLIGKGNMESKDFLVFFIFTLVIAALLKLLAFAGKYAYEKYFEIKSYDNHQFLDIIRFLDETALEKAVQEERSVKEFNREILDNHRVIKEEMERMDKSINNNTQLMLQEQDKQRIELKIKASVVFNKNRNETKKQSKGNRRNIRR</sequence>
<accession>A0A9X3WH74</accession>
<name>A0A9X3WH74_9BACI</name>
<dbReference type="AlphaFoldDB" id="A0A9X3WH74"/>
<evidence type="ECO:0000313" key="3">
    <source>
        <dbReference type="Proteomes" id="UP001145072"/>
    </source>
</evidence>
<proteinExistence type="predicted"/>
<dbReference type="RefSeq" id="WP_259866533.1">
    <property type="nucleotide sequence ID" value="NZ_JAMQJZ010000003.1"/>
</dbReference>
<evidence type="ECO:0000313" key="2">
    <source>
        <dbReference type="EMBL" id="MDC3419847.1"/>
    </source>
</evidence>
<reference evidence="2" key="1">
    <citation type="submission" date="2022-06" db="EMBL/GenBank/DDBJ databases">
        <title>Aquibacillus sp. a new bacterium isolated from soil saline samples.</title>
        <authorList>
            <person name="Galisteo C."/>
            <person name="De La Haba R."/>
            <person name="Sanchez-Porro C."/>
            <person name="Ventosa A."/>
        </authorList>
    </citation>
    <scope>NUCLEOTIDE SEQUENCE</scope>
    <source>
        <strain evidence="2">JCM 12387</strain>
    </source>
</reference>
<organism evidence="2 3">
    <name type="scientific">Aquibacillus koreensis</name>
    <dbReference type="NCBI Taxonomy" id="279446"/>
    <lineage>
        <taxon>Bacteria</taxon>
        <taxon>Bacillati</taxon>
        <taxon>Bacillota</taxon>
        <taxon>Bacilli</taxon>
        <taxon>Bacillales</taxon>
        <taxon>Bacillaceae</taxon>
        <taxon>Aquibacillus</taxon>
    </lineage>
</organism>
<dbReference type="EMBL" id="JAMQJZ010000003">
    <property type="protein sequence ID" value="MDC3419847.1"/>
    <property type="molecule type" value="Genomic_DNA"/>
</dbReference>
<feature type="transmembrane region" description="Helical" evidence="1">
    <location>
        <begin position="66"/>
        <end position="83"/>
    </location>
</feature>
<evidence type="ECO:0000256" key="1">
    <source>
        <dbReference type="SAM" id="Phobius"/>
    </source>
</evidence>
<feature type="transmembrane region" description="Helical" evidence="1">
    <location>
        <begin position="145"/>
        <end position="164"/>
    </location>
</feature>